<dbReference type="EMBL" id="JBHSON010000135">
    <property type="protein sequence ID" value="MFC5754082.1"/>
    <property type="molecule type" value="Genomic_DNA"/>
</dbReference>
<dbReference type="PANTHER" id="PTHR24421:SF10">
    <property type="entry name" value="NITRATE_NITRITE SENSOR PROTEIN NARQ"/>
    <property type="match status" value="1"/>
</dbReference>
<dbReference type="InterPro" id="IPR011712">
    <property type="entry name" value="Sig_transdc_His_kin_sub3_dim/P"/>
</dbReference>
<comment type="caution">
    <text evidence="12">The sequence shown here is derived from an EMBL/GenBank/DDBJ whole genome shotgun (WGS) entry which is preliminary data.</text>
</comment>
<comment type="catalytic activity">
    <reaction evidence="1">
        <text>ATP + protein L-histidine = ADP + protein N-phospho-L-histidine.</text>
        <dbReference type="EC" id="2.7.13.3"/>
    </reaction>
</comment>
<feature type="transmembrane region" description="Helical" evidence="10">
    <location>
        <begin position="72"/>
        <end position="101"/>
    </location>
</feature>
<gene>
    <name evidence="12" type="ORF">ACFPZN_51405</name>
</gene>
<dbReference type="Pfam" id="PF07730">
    <property type="entry name" value="HisKA_3"/>
    <property type="match status" value="1"/>
</dbReference>
<dbReference type="Gene3D" id="3.30.565.10">
    <property type="entry name" value="Histidine kinase-like ATPase, C-terminal domain"/>
    <property type="match status" value="1"/>
</dbReference>
<dbReference type="Pfam" id="PF02518">
    <property type="entry name" value="HATPase_c"/>
    <property type="match status" value="1"/>
</dbReference>
<keyword evidence="4" id="KW-0808">Transferase</keyword>
<dbReference type="Proteomes" id="UP001596074">
    <property type="component" value="Unassembled WGS sequence"/>
</dbReference>
<keyword evidence="10" id="KW-0812">Transmembrane</keyword>
<dbReference type="SMART" id="SM00387">
    <property type="entry name" value="HATPase_c"/>
    <property type="match status" value="1"/>
</dbReference>
<accession>A0ABW1AHL2</accession>
<feature type="transmembrane region" description="Helical" evidence="10">
    <location>
        <begin position="139"/>
        <end position="159"/>
    </location>
</feature>
<dbReference type="InterPro" id="IPR003594">
    <property type="entry name" value="HATPase_dom"/>
</dbReference>
<keyword evidence="6 12" id="KW-0418">Kinase</keyword>
<dbReference type="Gene3D" id="1.20.5.1930">
    <property type="match status" value="1"/>
</dbReference>
<dbReference type="InterPro" id="IPR055558">
    <property type="entry name" value="DUF7134"/>
</dbReference>
<evidence type="ECO:0000256" key="4">
    <source>
        <dbReference type="ARBA" id="ARBA00022679"/>
    </source>
</evidence>
<feature type="domain" description="Histidine kinase/HSP90-like ATPase" evidence="11">
    <location>
        <begin position="599"/>
        <end position="692"/>
    </location>
</feature>
<evidence type="ECO:0000256" key="5">
    <source>
        <dbReference type="ARBA" id="ARBA00022741"/>
    </source>
</evidence>
<evidence type="ECO:0000256" key="9">
    <source>
        <dbReference type="SAM" id="MobiDB-lite"/>
    </source>
</evidence>
<organism evidence="12 13">
    <name type="scientific">Actinomadura rugatobispora</name>
    <dbReference type="NCBI Taxonomy" id="1994"/>
    <lineage>
        <taxon>Bacteria</taxon>
        <taxon>Bacillati</taxon>
        <taxon>Actinomycetota</taxon>
        <taxon>Actinomycetes</taxon>
        <taxon>Streptosporangiales</taxon>
        <taxon>Thermomonosporaceae</taxon>
        <taxon>Actinomadura</taxon>
    </lineage>
</organism>
<dbReference type="EC" id="2.7.13.3" evidence="2"/>
<dbReference type="InterPro" id="IPR036890">
    <property type="entry name" value="HATPase_C_sf"/>
</dbReference>
<keyword evidence="13" id="KW-1185">Reference proteome</keyword>
<feature type="region of interest" description="Disordered" evidence="9">
    <location>
        <begin position="248"/>
        <end position="461"/>
    </location>
</feature>
<evidence type="ECO:0000313" key="12">
    <source>
        <dbReference type="EMBL" id="MFC5754082.1"/>
    </source>
</evidence>
<protein>
    <recommendedName>
        <fullName evidence="2">histidine kinase</fullName>
        <ecNumber evidence="2">2.7.13.3</ecNumber>
    </recommendedName>
</protein>
<dbReference type="PANTHER" id="PTHR24421">
    <property type="entry name" value="NITRATE/NITRITE SENSOR PROTEIN NARX-RELATED"/>
    <property type="match status" value="1"/>
</dbReference>
<keyword evidence="5" id="KW-0547">Nucleotide-binding</keyword>
<dbReference type="Pfam" id="PF23539">
    <property type="entry name" value="DUF7134"/>
    <property type="match status" value="1"/>
</dbReference>
<keyword evidence="7" id="KW-0067">ATP-binding</keyword>
<reference evidence="13" key="1">
    <citation type="journal article" date="2019" name="Int. J. Syst. Evol. Microbiol.">
        <title>The Global Catalogue of Microorganisms (GCM) 10K type strain sequencing project: providing services to taxonomists for standard genome sequencing and annotation.</title>
        <authorList>
            <consortium name="The Broad Institute Genomics Platform"/>
            <consortium name="The Broad Institute Genome Sequencing Center for Infectious Disease"/>
            <person name="Wu L."/>
            <person name="Ma J."/>
        </authorList>
    </citation>
    <scope>NUCLEOTIDE SEQUENCE [LARGE SCALE GENOMIC DNA]</scope>
    <source>
        <strain evidence="13">KCTC 42087</strain>
    </source>
</reference>
<feature type="transmembrane region" description="Helical" evidence="10">
    <location>
        <begin position="20"/>
        <end position="39"/>
    </location>
</feature>
<evidence type="ECO:0000256" key="6">
    <source>
        <dbReference type="ARBA" id="ARBA00022777"/>
    </source>
</evidence>
<keyword evidence="10" id="KW-1133">Transmembrane helix</keyword>
<evidence type="ECO:0000256" key="7">
    <source>
        <dbReference type="ARBA" id="ARBA00022840"/>
    </source>
</evidence>
<name>A0ABW1AHL2_9ACTN</name>
<feature type="compositionally biased region" description="Polar residues" evidence="9">
    <location>
        <begin position="275"/>
        <end position="297"/>
    </location>
</feature>
<evidence type="ECO:0000256" key="2">
    <source>
        <dbReference type="ARBA" id="ARBA00012438"/>
    </source>
</evidence>
<keyword evidence="10" id="KW-0472">Membrane</keyword>
<dbReference type="CDD" id="cd16917">
    <property type="entry name" value="HATPase_UhpB-NarQ-NarX-like"/>
    <property type="match status" value="1"/>
</dbReference>
<evidence type="ECO:0000256" key="3">
    <source>
        <dbReference type="ARBA" id="ARBA00022553"/>
    </source>
</evidence>
<proteinExistence type="predicted"/>
<dbReference type="RefSeq" id="WP_378291799.1">
    <property type="nucleotide sequence ID" value="NZ_JBHSON010000135.1"/>
</dbReference>
<feature type="transmembrane region" description="Helical" evidence="10">
    <location>
        <begin position="113"/>
        <end position="133"/>
    </location>
</feature>
<evidence type="ECO:0000256" key="1">
    <source>
        <dbReference type="ARBA" id="ARBA00000085"/>
    </source>
</evidence>
<dbReference type="GO" id="GO:0016301">
    <property type="term" value="F:kinase activity"/>
    <property type="evidence" value="ECO:0007669"/>
    <property type="project" value="UniProtKB-KW"/>
</dbReference>
<keyword evidence="3" id="KW-0597">Phosphoprotein</keyword>
<dbReference type="InterPro" id="IPR050482">
    <property type="entry name" value="Sensor_HK_TwoCompSys"/>
</dbReference>
<evidence type="ECO:0000259" key="11">
    <source>
        <dbReference type="SMART" id="SM00387"/>
    </source>
</evidence>
<keyword evidence="8" id="KW-0902">Two-component regulatory system</keyword>
<feature type="compositionally biased region" description="Basic and acidic residues" evidence="9">
    <location>
        <begin position="489"/>
        <end position="521"/>
    </location>
</feature>
<evidence type="ECO:0000313" key="13">
    <source>
        <dbReference type="Proteomes" id="UP001596074"/>
    </source>
</evidence>
<evidence type="ECO:0000256" key="8">
    <source>
        <dbReference type="ARBA" id="ARBA00023012"/>
    </source>
</evidence>
<dbReference type="SUPFAM" id="SSF55874">
    <property type="entry name" value="ATPase domain of HSP90 chaperone/DNA topoisomerase II/histidine kinase"/>
    <property type="match status" value="1"/>
</dbReference>
<evidence type="ECO:0000256" key="10">
    <source>
        <dbReference type="SAM" id="Phobius"/>
    </source>
</evidence>
<feature type="region of interest" description="Disordered" evidence="9">
    <location>
        <begin position="486"/>
        <end position="521"/>
    </location>
</feature>
<sequence>MDDPELRPLLVRRLDRHQLMGLDACAALAYTFLMLVLTARRDTHVVPPPVEFLAVLLVGPPLAVRRRWPSRVLALVLTMSIVATFVLRLPGDSFLAAAYALYPVALASRPRRWIPTPLIGTFSGFVIILGPLAGPRDAVIGLIGGLLFSLAVLGASWTIGRAVRERRKYAAQSARQLTDQAVADERLRIARELHDVVAHSMSLIAVKAGVAVHVAEARPQEALDALRVIETTSRSALTEMRHLLGVLRTAPSDPPYPPFPTAHQVPADNPPPGQNPESKAFQPSTPHSHAQNPTRNHLQGPARDHAQDPGCGHLQGPARDHAQDPGCGHLQGPARDHAQDPGCGHLQGPARSHAQEPARGHVQAPARDHAQEPGCGHVQGPARSHAQEPGCGHVQGPARSHAQEPACGHVQGPARSHAQEPACGHVQAPARDHAQEPGCGHVQGPARSHAQEPACGHVQAPARDHAQGADCGHAREPACGRVQGVARGHAQEAERGHVQGAERGHAQEPEPERGRFQGADRGHVRGAVRGHAQGAERGHVPGADLGHAHAVGLQALSGLTENELAPVPGLAGIPRLADTAAMAGVRVDLRLRAGELPEGVALAVYRIVQEALTNVVKHAAPARSRVVVEQDEREVRIEVTDDGPGVRVLPGATPGHGVIGMRERAMMYGGELTAGPRPEGGFAVRARLPYDRSAS</sequence>